<evidence type="ECO:0000256" key="9">
    <source>
        <dbReference type="ARBA" id="ARBA00023221"/>
    </source>
</evidence>
<evidence type="ECO:0000256" key="4">
    <source>
        <dbReference type="ARBA" id="ARBA00022741"/>
    </source>
</evidence>
<keyword evidence="7" id="KW-0752">Steroid biosynthesis</keyword>
<dbReference type="Gene3D" id="3.30.70.890">
    <property type="entry name" value="GHMP kinase, C-terminal domain"/>
    <property type="match status" value="1"/>
</dbReference>
<keyword evidence="7" id="KW-0444">Lipid biosynthesis</keyword>
<evidence type="ECO:0000256" key="1">
    <source>
        <dbReference type="ARBA" id="ARBA00009684"/>
    </source>
</evidence>
<dbReference type="HAMAP" id="MF_00061">
    <property type="entry name" value="IspE"/>
    <property type="match status" value="1"/>
</dbReference>
<dbReference type="NCBIfam" id="TIGR00154">
    <property type="entry name" value="ispE"/>
    <property type="match status" value="1"/>
</dbReference>
<name>A0AAD6MUN8_9EURO</name>
<evidence type="ECO:0000256" key="6">
    <source>
        <dbReference type="ARBA" id="ARBA00022840"/>
    </source>
</evidence>
<comment type="caution">
    <text evidence="13">The sequence shown here is derived from an EMBL/GenBank/DDBJ whole genome shotgun (WGS) entry which is preliminary data.</text>
</comment>
<dbReference type="PANTHER" id="PTHR43527:SF2">
    <property type="entry name" value="4-DIPHOSPHOCYTIDYL-2-C-METHYL-D-ERYTHRITOL KINASE, CHLOROPLASTIC"/>
    <property type="match status" value="1"/>
</dbReference>
<evidence type="ECO:0000313" key="13">
    <source>
        <dbReference type="EMBL" id="KAJ5719680.1"/>
    </source>
</evidence>
<keyword evidence="4" id="KW-0547">Nucleotide-binding</keyword>
<keyword evidence="3" id="KW-0808">Transferase</keyword>
<evidence type="ECO:0000256" key="2">
    <source>
        <dbReference type="ARBA" id="ARBA00012052"/>
    </source>
</evidence>
<evidence type="ECO:0000256" key="3">
    <source>
        <dbReference type="ARBA" id="ARBA00022679"/>
    </source>
</evidence>
<dbReference type="AlphaFoldDB" id="A0AAD6MUN8"/>
<dbReference type="GO" id="GO:0005524">
    <property type="term" value="F:ATP binding"/>
    <property type="evidence" value="ECO:0007669"/>
    <property type="project" value="UniProtKB-KW"/>
</dbReference>
<dbReference type="GO" id="GO:0016126">
    <property type="term" value="P:sterol biosynthetic process"/>
    <property type="evidence" value="ECO:0007669"/>
    <property type="project" value="UniProtKB-KW"/>
</dbReference>
<dbReference type="Proteomes" id="UP001215712">
    <property type="component" value="Unassembled WGS sequence"/>
</dbReference>
<dbReference type="NCBIfam" id="NF002870">
    <property type="entry name" value="PRK03188.1"/>
    <property type="match status" value="1"/>
</dbReference>
<keyword evidence="9" id="KW-0753">Steroid metabolism</keyword>
<evidence type="ECO:0000256" key="8">
    <source>
        <dbReference type="ARBA" id="ARBA00023166"/>
    </source>
</evidence>
<dbReference type="GO" id="GO:0050515">
    <property type="term" value="F:4-(cytidine 5'-diphospho)-2-C-methyl-D-erythritol kinase activity"/>
    <property type="evidence" value="ECO:0007669"/>
    <property type="project" value="UniProtKB-EC"/>
</dbReference>
<evidence type="ECO:0000259" key="11">
    <source>
        <dbReference type="Pfam" id="PF00288"/>
    </source>
</evidence>
<comment type="similarity">
    <text evidence="1">Belongs to the GHMP kinase family. IspE subfamily.</text>
</comment>
<feature type="domain" description="GHMP kinase N-terminal" evidence="11">
    <location>
        <begin position="74"/>
        <end position="150"/>
    </location>
</feature>
<dbReference type="PANTHER" id="PTHR43527">
    <property type="entry name" value="4-DIPHOSPHOCYTIDYL-2-C-METHYL-D-ERYTHRITOL KINASE, CHLOROPLASTIC"/>
    <property type="match status" value="1"/>
</dbReference>
<keyword evidence="14" id="KW-1185">Reference proteome</keyword>
<dbReference type="Pfam" id="PF00288">
    <property type="entry name" value="GHMP_kinases_N"/>
    <property type="match status" value="1"/>
</dbReference>
<dbReference type="InterPro" id="IPR020568">
    <property type="entry name" value="Ribosomal_Su5_D2-typ_SF"/>
</dbReference>
<feature type="domain" description="GHMP kinase C-terminal" evidence="12">
    <location>
        <begin position="231"/>
        <end position="290"/>
    </location>
</feature>
<dbReference type="InterPro" id="IPR004424">
    <property type="entry name" value="IspE"/>
</dbReference>
<keyword evidence="7" id="KW-0756">Sterol biosynthesis</keyword>
<reference evidence="13" key="1">
    <citation type="journal article" date="2023" name="IMA Fungus">
        <title>Comparative genomic study of the Penicillium genus elucidates a diverse pangenome and 15 lateral gene transfer events.</title>
        <authorList>
            <person name="Petersen C."/>
            <person name="Sorensen T."/>
            <person name="Nielsen M.R."/>
            <person name="Sondergaard T.E."/>
            <person name="Sorensen J.L."/>
            <person name="Fitzpatrick D.A."/>
            <person name="Frisvad J.C."/>
            <person name="Nielsen K.L."/>
        </authorList>
    </citation>
    <scope>NUCLEOTIDE SEQUENCE</scope>
    <source>
        <strain evidence="13">IBT 17514</strain>
    </source>
</reference>
<dbReference type="SUPFAM" id="SSF55060">
    <property type="entry name" value="GHMP Kinase, C-terminal domain"/>
    <property type="match status" value="1"/>
</dbReference>
<evidence type="ECO:0000259" key="12">
    <source>
        <dbReference type="Pfam" id="PF08544"/>
    </source>
</evidence>
<evidence type="ECO:0000313" key="14">
    <source>
        <dbReference type="Proteomes" id="UP001215712"/>
    </source>
</evidence>
<keyword evidence="8" id="KW-1207">Sterol metabolism</keyword>
<reference evidence="13" key="2">
    <citation type="submission" date="2023-01" db="EMBL/GenBank/DDBJ databases">
        <authorList>
            <person name="Petersen C."/>
        </authorList>
    </citation>
    <scope>NUCLEOTIDE SEQUENCE</scope>
    <source>
        <strain evidence="13">IBT 17514</strain>
    </source>
</reference>
<gene>
    <name evidence="13" type="ORF">N7493_007258</name>
</gene>
<dbReference type="Gene3D" id="3.30.230.10">
    <property type="match status" value="1"/>
</dbReference>
<dbReference type="SUPFAM" id="SSF54211">
    <property type="entry name" value="Ribosomal protein S5 domain 2-like"/>
    <property type="match status" value="1"/>
</dbReference>
<dbReference type="InterPro" id="IPR036554">
    <property type="entry name" value="GHMP_kinase_C_sf"/>
</dbReference>
<accession>A0AAD6MUN8</accession>
<keyword evidence="9" id="KW-0443">Lipid metabolism</keyword>
<dbReference type="GO" id="GO:0005840">
    <property type="term" value="C:ribosome"/>
    <property type="evidence" value="ECO:0007669"/>
    <property type="project" value="UniProtKB-KW"/>
</dbReference>
<dbReference type="InterPro" id="IPR006204">
    <property type="entry name" value="GHMP_kinase_N_dom"/>
</dbReference>
<protein>
    <recommendedName>
        <fullName evidence="2">4-(cytidine 5'-diphospho)-2-C-methyl-D-erythritol kinase</fullName>
        <ecNumber evidence="2">2.7.1.148</ecNumber>
    </recommendedName>
    <alternativeName>
        <fullName evidence="10">4-(cytidine-5'-diphospho)-2-C-methyl-D-erythritol kinase</fullName>
    </alternativeName>
</protein>
<dbReference type="InterPro" id="IPR014721">
    <property type="entry name" value="Ribsml_uS5_D2-typ_fold_subgr"/>
</dbReference>
<dbReference type="Pfam" id="PF08544">
    <property type="entry name" value="GHMP_kinases_C"/>
    <property type="match status" value="1"/>
</dbReference>
<proteinExistence type="inferred from homology"/>
<sequence>MAVSPLPTITLQVPAKINPQIRVGPLQQDGYHDITLVYQAISLYDTLTISHNLDGPTIQVTGMDSDRVPHDERNLVIKAANMLAAHVGVEPQLHFELVKCIPSEAGLGGGSADAAAALIGCNILWKSNLTSSELMDLAAHIGEDVPFFIEGIMAIGLGHKKPLIKLETAGYKWIWVLGVPHQGLSTKAVFQEYDSILERTSTGEEEYLSRRQGCLDTPWGSCPPEELIDDLENDLELPSMQLLPDLRIALGAGSSAGALASLMSGSGSTCAFLAESEEHAKILKEEIQKNEVFREVMTASGPVRGVKVLETVS</sequence>
<keyword evidence="5" id="KW-0418">Kinase</keyword>
<evidence type="ECO:0000256" key="7">
    <source>
        <dbReference type="ARBA" id="ARBA00023011"/>
    </source>
</evidence>
<evidence type="ECO:0000256" key="5">
    <source>
        <dbReference type="ARBA" id="ARBA00022777"/>
    </source>
</evidence>
<dbReference type="PIRSF" id="PIRSF010376">
    <property type="entry name" value="IspE"/>
    <property type="match status" value="1"/>
</dbReference>
<dbReference type="EC" id="2.7.1.148" evidence="2"/>
<keyword evidence="13" id="KW-0689">Ribosomal protein</keyword>
<keyword evidence="6" id="KW-0067">ATP-binding</keyword>
<organism evidence="13 14">
    <name type="scientific">Penicillium malachiteum</name>
    <dbReference type="NCBI Taxonomy" id="1324776"/>
    <lineage>
        <taxon>Eukaryota</taxon>
        <taxon>Fungi</taxon>
        <taxon>Dikarya</taxon>
        <taxon>Ascomycota</taxon>
        <taxon>Pezizomycotina</taxon>
        <taxon>Eurotiomycetes</taxon>
        <taxon>Eurotiomycetidae</taxon>
        <taxon>Eurotiales</taxon>
        <taxon>Aspergillaceae</taxon>
        <taxon>Penicillium</taxon>
    </lineage>
</organism>
<dbReference type="EMBL" id="JAQJAN010000010">
    <property type="protein sequence ID" value="KAJ5719680.1"/>
    <property type="molecule type" value="Genomic_DNA"/>
</dbReference>
<keyword evidence="13" id="KW-0687">Ribonucleoprotein</keyword>
<dbReference type="InterPro" id="IPR013750">
    <property type="entry name" value="GHMP_kinase_C_dom"/>
</dbReference>
<dbReference type="GO" id="GO:0016114">
    <property type="term" value="P:terpenoid biosynthetic process"/>
    <property type="evidence" value="ECO:0007669"/>
    <property type="project" value="InterPro"/>
</dbReference>
<evidence type="ECO:0000256" key="10">
    <source>
        <dbReference type="ARBA" id="ARBA00032554"/>
    </source>
</evidence>